<reference evidence="4" key="1">
    <citation type="journal article" date="2019" name="Int. J. Syst. Evol. Microbiol.">
        <title>The Global Catalogue of Microorganisms (GCM) 10K type strain sequencing project: providing services to taxonomists for standard genome sequencing and annotation.</title>
        <authorList>
            <consortium name="The Broad Institute Genomics Platform"/>
            <consortium name="The Broad Institute Genome Sequencing Center for Infectious Disease"/>
            <person name="Wu L."/>
            <person name="Ma J."/>
        </authorList>
    </citation>
    <scope>NUCLEOTIDE SEQUENCE [LARGE SCALE GENOMIC DNA]</scope>
    <source>
        <strain evidence="4">CCUG 54523</strain>
    </source>
</reference>
<name>A0ABW3AE51_9MICO</name>
<evidence type="ECO:0000259" key="1">
    <source>
        <dbReference type="Pfam" id="PF10592"/>
    </source>
</evidence>
<protein>
    <submittedName>
        <fullName evidence="3">AIPR family protein</fullName>
    </submittedName>
</protein>
<dbReference type="InterPro" id="IPR055101">
    <property type="entry name" value="AIPR_N"/>
</dbReference>
<evidence type="ECO:0000313" key="4">
    <source>
        <dbReference type="Proteomes" id="UP001597055"/>
    </source>
</evidence>
<dbReference type="Pfam" id="PF22879">
    <property type="entry name" value="AIPR_N"/>
    <property type="match status" value="1"/>
</dbReference>
<dbReference type="EMBL" id="JBHTII010000001">
    <property type="protein sequence ID" value="MFD0788941.1"/>
    <property type="molecule type" value="Genomic_DNA"/>
</dbReference>
<feature type="domain" description="Abortive infection phage resistance protein N-terminal" evidence="2">
    <location>
        <begin position="27"/>
        <end position="175"/>
    </location>
</feature>
<dbReference type="InterPro" id="IPR018891">
    <property type="entry name" value="AIPR_C"/>
</dbReference>
<organism evidence="3 4">
    <name type="scientific">Microbacterium insulae</name>
    <dbReference type="NCBI Taxonomy" id="483014"/>
    <lineage>
        <taxon>Bacteria</taxon>
        <taxon>Bacillati</taxon>
        <taxon>Actinomycetota</taxon>
        <taxon>Actinomycetes</taxon>
        <taxon>Micrococcales</taxon>
        <taxon>Microbacteriaceae</taxon>
        <taxon>Microbacterium</taxon>
    </lineage>
</organism>
<feature type="domain" description="Abortive phage infection protein C-terminal" evidence="1">
    <location>
        <begin position="236"/>
        <end position="560"/>
    </location>
</feature>
<dbReference type="Pfam" id="PF10592">
    <property type="entry name" value="AIPR"/>
    <property type="match status" value="1"/>
</dbReference>
<keyword evidence="4" id="KW-1185">Reference proteome</keyword>
<comment type="caution">
    <text evidence="3">The sequence shown here is derived from an EMBL/GenBank/DDBJ whole genome shotgun (WGS) entry which is preliminary data.</text>
</comment>
<sequence length="689" mass="76783">MSDQLDQLRNDIKIRSAGSDSFELRAFVEEFASRLEDADVAYDIVSEPLQCRGPRGRVLSLLGYAEDSTDASLTVIVGKYFDGEGTVTLGDANDMFGRGADFLQLAADGWLAENLEPSSREVEYADYFRHRLSSVARIRFLLITDGLMSERIRTIPNGIVADRPASYAIWDRNRILAAATPQTGDEAMRIDLTKWLPDGLQCLVAADGGSSTQSYLAVLPGRLLADVFEEYGSQLLESNVRTYLSARGAVNRGIQQTLAHKPEMFLAFNNGLTTTATDVDLVTLRKGTFIRSIENWQIVNGGQTTASLVHYLRGDSKRSVDDVFVQMKLVTVSSENAAEVVADVSKYANSQNRVSAADLFSNHEFHVLMEQTSRRLRAPAREGEQYQTGWYYERSRGQWENDKVARGSAAEQKKFELEYPKSQRLVKTDWSKYAFSWGQRPHTVSKGAQTNFIEYAHQVVASWEKDPNQFGDAYFKNNVAKAILFNDLHKAVRESAWYGKGYLANIVAYGVAKLAHEIPRQFSGSRLNFDAIWARQSTSQTLLGAALVVAERAQEHLTDPRRKQANVTQWAKQEVCWTTFREAPVPLPRDLAVDLIDADTATSQASDDKKQRRMDSGFEAVQRVLKIPSTVWEAVYSSSGAVRLSPMESDLVAGFGLRKGRIPTEKQAAALLKALDRMAEGAVISKDAY</sequence>
<dbReference type="RefSeq" id="WP_204979864.1">
    <property type="nucleotide sequence ID" value="NZ_JBHTII010000001.1"/>
</dbReference>
<evidence type="ECO:0000259" key="2">
    <source>
        <dbReference type="Pfam" id="PF22879"/>
    </source>
</evidence>
<dbReference type="Proteomes" id="UP001597055">
    <property type="component" value="Unassembled WGS sequence"/>
</dbReference>
<gene>
    <name evidence="3" type="ORF">ACFQ0P_00915</name>
</gene>
<evidence type="ECO:0000313" key="3">
    <source>
        <dbReference type="EMBL" id="MFD0788941.1"/>
    </source>
</evidence>
<proteinExistence type="predicted"/>
<accession>A0ABW3AE51</accession>